<comment type="caution">
    <text evidence="2">The sequence shown here is derived from an EMBL/GenBank/DDBJ whole genome shotgun (WGS) entry which is preliminary data.</text>
</comment>
<reference evidence="2" key="1">
    <citation type="journal article" date="2019" name="Sci. Rep.">
        <title>Draft genome of Tanacetum cinerariifolium, the natural source of mosquito coil.</title>
        <authorList>
            <person name="Yamashiro T."/>
            <person name="Shiraishi A."/>
            <person name="Satake H."/>
            <person name="Nakayama K."/>
        </authorList>
    </citation>
    <scope>NUCLEOTIDE SEQUENCE</scope>
</reference>
<dbReference type="AlphaFoldDB" id="A0A699XIV9"/>
<sequence>DARRRVPVFRRFRKAGAQIPAQPARRSGATCAVDRRGGEPRDQSGGVRERQDQGRGAHRFHSLGGDHRDHAGHGG</sequence>
<dbReference type="EMBL" id="BKCJ011861390">
    <property type="protein sequence ID" value="GFD59123.1"/>
    <property type="molecule type" value="Genomic_DNA"/>
</dbReference>
<name>A0A699XIV9_TANCI</name>
<protein>
    <submittedName>
        <fullName evidence="2">Uncharacterized protein</fullName>
    </submittedName>
</protein>
<organism evidence="2">
    <name type="scientific">Tanacetum cinerariifolium</name>
    <name type="common">Dalmatian daisy</name>
    <name type="synonym">Chrysanthemum cinerariifolium</name>
    <dbReference type="NCBI Taxonomy" id="118510"/>
    <lineage>
        <taxon>Eukaryota</taxon>
        <taxon>Viridiplantae</taxon>
        <taxon>Streptophyta</taxon>
        <taxon>Embryophyta</taxon>
        <taxon>Tracheophyta</taxon>
        <taxon>Spermatophyta</taxon>
        <taxon>Magnoliopsida</taxon>
        <taxon>eudicotyledons</taxon>
        <taxon>Gunneridae</taxon>
        <taxon>Pentapetalae</taxon>
        <taxon>asterids</taxon>
        <taxon>campanulids</taxon>
        <taxon>Asterales</taxon>
        <taxon>Asteraceae</taxon>
        <taxon>Asteroideae</taxon>
        <taxon>Anthemideae</taxon>
        <taxon>Anthemidinae</taxon>
        <taxon>Tanacetum</taxon>
    </lineage>
</organism>
<feature type="compositionally biased region" description="Basic and acidic residues" evidence="1">
    <location>
        <begin position="64"/>
        <end position="75"/>
    </location>
</feature>
<evidence type="ECO:0000256" key="1">
    <source>
        <dbReference type="SAM" id="MobiDB-lite"/>
    </source>
</evidence>
<gene>
    <name evidence="2" type="ORF">Tci_931092</name>
</gene>
<evidence type="ECO:0000313" key="2">
    <source>
        <dbReference type="EMBL" id="GFD59123.1"/>
    </source>
</evidence>
<feature type="compositionally biased region" description="Basic and acidic residues" evidence="1">
    <location>
        <begin position="33"/>
        <end position="55"/>
    </location>
</feature>
<feature type="region of interest" description="Disordered" evidence="1">
    <location>
        <begin position="16"/>
        <end position="75"/>
    </location>
</feature>
<feature type="non-terminal residue" evidence="2">
    <location>
        <position position="1"/>
    </location>
</feature>
<accession>A0A699XIV9</accession>
<proteinExistence type="predicted"/>